<dbReference type="SUPFAM" id="SSF55486">
    <property type="entry name" value="Metalloproteases ('zincins'), catalytic domain"/>
    <property type="match status" value="1"/>
</dbReference>
<dbReference type="Pfam" id="PF00353">
    <property type="entry name" value="HemolysinCabind"/>
    <property type="match status" value="8"/>
</dbReference>
<dbReference type="Gene3D" id="2.150.10.10">
    <property type="entry name" value="Serralysin-like metalloprotease, C-terminal"/>
    <property type="match status" value="5"/>
</dbReference>
<reference evidence="6 7" key="1">
    <citation type="submission" date="2021-05" db="EMBL/GenBank/DDBJ databases">
        <title>Draft genomes of marine bacteria isolated from model chitin particles.</title>
        <authorList>
            <person name="Datta M.S."/>
            <person name="Schwartzman J.A."/>
            <person name="Cordero O."/>
        </authorList>
    </citation>
    <scope>NUCLEOTIDE SEQUENCE [LARGE SCALE GENOMIC DNA]</scope>
    <source>
        <strain evidence="6 7">4E07</strain>
    </source>
</reference>
<sequence>MAHEPDGVLDNGATPSTAVTLSGVTNIDAQLTGRKWTDYDLTYSFVDLASDISADYALLPSVIAGFSALSAAQETAARYWFDQYASISGLTFTELDGPEGALNEDEEATIRMFNNSNQATAFGYYPGNSAIAGDTYFGGTGDNPARYNFDWVTVGHEIGHTLGMDHGHEGLLLEPDNNSSEYSIMTYLTYVGDPGGINTAGPDNNPQTLMMADIQTIQYNYGANFGFNASNTTYTFSTTTGEMFVNGVGQVAGTGNKIFRTIWDGDGFDTYDLSNYTTDLLIDLRPGMHTDLDVGGNAQRADLDFFGTPNTHMARGHIFNALQYNNDSRSLIESAIGGSGNDSIVGNDGNNALNGGFGDDTILGGEGNDTITDGLSSGGGASTQGNDIINAGAGNDIVRVNYVDGPGSYNGGADTDTLDIRGDNTAFIGGNAIDLGAASWTSWGSTFSQFEHLTAGSGAHDITGSSGNNQILAGGGNDTIRGEGGIDLLFGQGGIDQVFGGAGNDLIRINTGDDGVGETYDGGADSDTIRVVAIGGGTIFNLRDDTVTSIERLDFTNLFNVSATIEMNASQVTLVGIQATAHVGDTNKLNIFMNGASTLDLSGISISGFTEPGDGVMITGDTMLAQNIIGSMVNDTITGVGGENTIEGGLGNNDMDGGASRNDTASYAGAASGVTVDLGLTTAQNTGGAGTDTLTNFENLLGSAHTDHLTGDNNDNRIEGGLEADTIMGLGGADTLLGGEGDDLIKGGFGADSLDGGLGTGDTLSFEGDQRSITVNMNSARATAVSSTIELANAPTTSAVLAAALVGDIYINVHTGNFPSGELRGQVGPVLSDTTVGLVRTVVFENILLDPANQVPPVASDNVGFATLTMVDNNGAVSYSISTIMDLNVTGITAAHLHEAPPGSNGGVVANILGAGGVVSNSYEEDIAINFENVIGGSTGDFLNGNYASNRLEGRDGSDRLDGGRGGSNTLVGGLGQDEYFIRFAGDTIVEVAGEGTADEVQAFINFALAADDDIEILEAHFSLSSTLTRSLTGNALAQTITGHSGKNTLRDGADGMAGAADTMRGLDGDDTYRVNNSAAVVEENTGEGTDRVITYVNYALGAGQEIERLQTDSTAGTSTRSLQGNELSQYILGNNGRNTLRDGADGVAGAADTLVGLDGDDTYRVNNSGTEVRENTGEGTDRVITYVNYALGAGQEIERLQTDSTAGTSTRSLQGNELSQYILGNNGRNTLRDGADGVAGAADTLVGLDGDDTYRVNNSGTEVREKVGEGTDRVVTYVNYALGAGQEIERLQTDSTAGTSTRSLQGNELSQYILGNNGRNTLRDGADGMAGAADTMVGLQGDDTYRVNNSGTEVREKVGEGTDRVVTYVNYALGAGQEIERLQTDSTAGTSTRSLQGNELSQYILGNNGRNTLRDGADGMAGAADTMVGLQGDDTYRVNNSGTEVREKVGEGTDRVVTYVNYALGAGQEIERLQTDSTAGTSTRSLQGNELSQYILGNNGRNTLRDGADGMAGAADTMVGLQGDDTYRVNNSGTEVREKVGEGTDRVVTYVNYALGAGQEIERLQTNATSGVDNIDLTGNELAQYLLGNAGDNYLKTGGGAADYMRGLDGDDRYRVYNAGDSVIESAGQGTDRVYTSVNYALNAGSHVEFLQTNGASATSDIDLTGNELAQTLVGNSGNNRIDGKGGADILRGLGADDTFVFSTTLGAGNIDTILDFNAADDQFELDDAIFSMLSVGTLSTSAFAANTAGQAQDALDRIIYDTNDGDLFYDADGNGAGTALQFASLSAGLSLSNSDFFIA</sequence>
<dbReference type="Gene3D" id="3.40.390.10">
    <property type="entry name" value="Collagenase (Catalytic Domain)"/>
    <property type="match status" value="1"/>
</dbReference>
<keyword evidence="3" id="KW-0964">Secreted</keyword>
<comment type="caution">
    <text evidence="6">The sequence shown here is derived from an EMBL/GenBank/DDBJ whole genome shotgun (WGS) entry which is preliminary data.</text>
</comment>
<dbReference type="InterPro" id="IPR050557">
    <property type="entry name" value="RTX_toxin/Mannuronan_C5-epim"/>
</dbReference>
<dbReference type="InterPro" id="IPR010895">
    <property type="entry name" value="CHRD"/>
</dbReference>
<proteinExistence type="predicted"/>
<dbReference type="InterPro" id="IPR034033">
    <property type="entry name" value="Serralysin-like"/>
</dbReference>
<dbReference type="PROSITE" id="PS00330">
    <property type="entry name" value="HEMOLYSIN_CALCIUM"/>
    <property type="match status" value="1"/>
</dbReference>
<protein>
    <submittedName>
        <fullName evidence="6">CHRD domain-containing protein</fullName>
    </submittedName>
</protein>
<comment type="cofactor">
    <cofactor evidence="1">
        <name>Ca(2+)</name>
        <dbReference type="ChEBI" id="CHEBI:29108"/>
    </cofactor>
</comment>
<dbReference type="InterPro" id="IPR024079">
    <property type="entry name" value="MetalloPept_cat_dom_sf"/>
</dbReference>
<keyword evidence="4" id="KW-0677">Repeat</keyword>
<evidence type="ECO:0000313" key="6">
    <source>
        <dbReference type="EMBL" id="MBT3141753.1"/>
    </source>
</evidence>
<dbReference type="RefSeq" id="WP_215193876.1">
    <property type="nucleotide sequence ID" value="NZ_JAHHDY010000013.1"/>
</dbReference>
<dbReference type="PRINTS" id="PR00313">
    <property type="entry name" value="CABNDNGRPT"/>
</dbReference>
<dbReference type="InterPro" id="IPR018511">
    <property type="entry name" value="Hemolysin-typ_Ca-bd_CS"/>
</dbReference>
<feature type="domain" description="CHRD" evidence="5">
    <location>
        <begin position="843"/>
        <end position="1007"/>
    </location>
</feature>
<dbReference type="Pfam" id="PF07452">
    <property type="entry name" value="CHRD"/>
    <property type="match status" value="2"/>
</dbReference>
<dbReference type="InterPro" id="IPR013858">
    <property type="entry name" value="Peptidase_M10B_C"/>
</dbReference>
<dbReference type="Proteomes" id="UP000763802">
    <property type="component" value="Unassembled WGS sequence"/>
</dbReference>
<evidence type="ECO:0000256" key="3">
    <source>
        <dbReference type="ARBA" id="ARBA00022525"/>
    </source>
</evidence>
<dbReference type="Pfam" id="PF08548">
    <property type="entry name" value="Peptidase_M10_C"/>
    <property type="match status" value="1"/>
</dbReference>
<evidence type="ECO:0000259" key="5">
    <source>
        <dbReference type="SMART" id="SM00754"/>
    </source>
</evidence>
<feature type="domain" description="CHRD" evidence="5">
    <location>
        <begin position="674"/>
        <end position="829"/>
    </location>
</feature>
<dbReference type="EMBL" id="JAHHDY010000013">
    <property type="protein sequence ID" value="MBT3141753.1"/>
    <property type="molecule type" value="Genomic_DNA"/>
</dbReference>
<evidence type="ECO:0000256" key="4">
    <source>
        <dbReference type="ARBA" id="ARBA00022737"/>
    </source>
</evidence>
<keyword evidence="7" id="KW-1185">Reference proteome</keyword>
<dbReference type="SMART" id="SM00754">
    <property type="entry name" value="CHRD"/>
    <property type="match status" value="2"/>
</dbReference>
<organism evidence="6 7">
    <name type="scientific">Falsiruegeria litorea</name>
    <dbReference type="NCBI Taxonomy" id="1280831"/>
    <lineage>
        <taxon>Bacteria</taxon>
        <taxon>Pseudomonadati</taxon>
        <taxon>Pseudomonadota</taxon>
        <taxon>Alphaproteobacteria</taxon>
        <taxon>Rhodobacterales</taxon>
        <taxon>Roseobacteraceae</taxon>
        <taxon>Falsiruegeria</taxon>
    </lineage>
</organism>
<gene>
    <name evidence="6" type="ORF">KL867_11860</name>
</gene>
<evidence type="ECO:0000256" key="1">
    <source>
        <dbReference type="ARBA" id="ARBA00001913"/>
    </source>
</evidence>
<dbReference type="InterPro" id="IPR011049">
    <property type="entry name" value="Serralysin-like_metalloprot_C"/>
</dbReference>
<name>A0ABS5WRI6_9RHOB</name>
<dbReference type="PANTHER" id="PTHR38340:SF1">
    <property type="entry name" value="S-LAYER PROTEIN"/>
    <property type="match status" value="1"/>
</dbReference>
<dbReference type="CDD" id="cd04277">
    <property type="entry name" value="ZnMc_serralysin_like"/>
    <property type="match status" value="1"/>
</dbReference>
<dbReference type="PANTHER" id="PTHR38340">
    <property type="entry name" value="S-LAYER PROTEIN"/>
    <property type="match status" value="1"/>
</dbReference>
<evidence type="ECO:0000313" key="7">
    <source>
        <dbReference type="Proteomes" id="UP000763802"/>
    </source>
</evidence>
<dbReference type="InterPro" id="IPR001343">
    <property type="entry name" value="Hemolysn_Ca-bd"/>
</dbReference>
<accession>A0ABS5WRI6</accession>
<comment type="subcellular location">
    <subcellularLocation>
        <location evidence="2">Secreted</location>
    </subcellularLocation>
</comment>
<evidence type="ECO:0000256" key="2">
    <source>
        <dbReference type="ARBA" id="ARBA00004613"/>
    </source>
</evidence>
<dbReference type="SUPFAM" id="SSF51120">
    <property type="entry name" value="beta-Roll"/>
    <property type="match status" value="6"/>
</dbReference>